<dbReference type="eggNOG" id="KOG0585">
    <property type="taxonomic scope" value="Eukaryota"/>
</dbReference>
<keyword evidence="7" id="KW-1185">Reference proteome</keyword>
<dbReference type="RefSeq" id="XP_001681493.1">
    <property type="nucleotide sequence ID" value="XM_001681441.1"/>
</dbReference>
<feature type="domain" description="Protein kinase" evidence="5">
    <location>
        <begin position="512"/>
        <end position="885"/>
    </location>
</feature>
<dbReference type="VEuPathDB" id="TriTrypDB:LMJLV39_110007600"/>
<dbReference type="GO" id="GO:0004674">
    <property type="term" value="F:protein serine/threonine kinase activity"/>
    <property type="evidence" value="ECO:0000318"/>
    <property type="project" value="GO_Central"/>
</dbReference>
<dbReference type="PANTHER" id="PTHR24346:SF30">
    <property type="entry name" value="MATERNAL EMBRYONIC LEUCINE ZIPPER KINASE"/>
    <property type="match status" value="1"/>
</dbReference>
<reference evidence="6 7" key="1">
    <citation type="journal article" date="2005" name="Science">
        <title>The genome of the kinetoplastid parasite, Leishmania major.</title>
        <authorList>
            <person name="Ivens A.C."/>
            <person name="Peacock C.S."/>
            <person name="Worthey E.A."/>
            <person name="Murphy L."/>
            <person name="Aggarwal G."/>
            <person name="Berriman M."/>
            <person name="Sisk E."/>
            <person name="Rajandream M.A."/>
            <person name="Adlem E."/>
            <person name="Aert R."/>
            <person name="Anupama A."/>
            <person name="Apostolou Z."/>
            <person name="Attipoe P."/>
            <person name="Bason N."/>
            <person name="Bauser C."/>
            <person name="Beck A."/>
            <person name="Beverley S.M."/>
            <person name="Bianchettin G."/>
            <person name="Borzym K."/>
            <person name="Bothe G."/>
            <person name="Bruschi C.V."/>
            <person name="Collins M."/>
            <person name="Cadag E."/>
            <person name="Ciarloni L."/>
            <person name="Clayton C."/>
            <person name="Coulson R.M."/>
            <person name="Cronin A."/>
            <person name="Cruz A.K."/>
            <person name="Davies R.M."/>
            <person name="De Gaudenzi J."/>
            <person name="Dobson D.E."/>
            <person name="Duesterhoeft A."/>
            <person name="Fazelina G."/>
            <person name="Fosker N."/>
            <person name="Frasch A.C."/>
            <person name="Fraser A."/>
            <person name="Fuchs M."/>
            <person name="Gabel C."/>
            <person name="Goble A."/>
            <person name="Goffeau A."/>
            <person name="Harris D."/>
            <person name="Hertz-Fowler C."/>
            <person name="Hilbert H."/>
            <person name="Horn D."/>
            <person name="Huang Y."/>
            <person name="Klages S."/>
            <person name="Knights A."/>
            <person name="Kube M."/>
            <person name="Larke N."/>
            <person name="Litvin L."/>
            <person name="Lord A."/>
            <person name="Louie T."/>
            <person name="Marra M."/>
            <person name="Masuy D."/>
            <person name="Matthews K."/>
            <person name="Michaeli S."/>
            <person name="Mottram J.C."/>
            <person name="Muller-Auer S."/>
            <person name="Munden H."/>
            <person name="Nelson S."/>
            <person name="Norbertczak H."/>
            <person name="Oliver K."/>
            <person name="O'neil S."/>
            <person name="Pentony M."/>
            <person name="Pohl T.M."/>
            <person name="Price C."/>
            <person name="Purnelle B."/>
            <person name="Quail M.A."/>
            <person name="Rabbinowitsch E."/>
            <person name="Reinhardt R."/>
            <person name="Rieger M."/>
            <person name="Rinta J."/>
            <person name="Robben J."/>
            <person name="Robertson L."/>
            <person name="Ruiz J.C."/>
            <person name="Rutter S."/>
            <person name="Saunders D."/>
            <person name="Schafer M."/>
            <person name="Schein J."/>
            <person name="Schwartz D.C."/>
            <person name="Seeger K."/>
            <person name="Seyler A."/>
            <person name="Sharp S."/>
            <person name="Shin H."/>
            <person name="Sivam D."/>
            <person name="Squares R."/>
            <person name="Squares S."/>
            <person name="Tosato V."/>
            <person name="Vogt C."/>
            <person name="Volckaert G."/>
            <person name="Wambutt R."/>
            <person name="Warren T."/>
            <person name="Wedler H."/>
            <person name="Woodward J."/>
            <person name="Zhou S."/>
            <person name="Zimmermann W."/>
            <person name="Smith D.F."/>
            <person name="Blackwell J.M."/>
            <person name="Stuart K.D."/>
            <person name="Barrell B."/>
            <person name="Myler P.J."/>
        </authorList>
    </citation>
    <scope>NUCLEOTIDE SEQUENCE [LARGE SCALE GENOMIC DNA]</scope>
    <source>
        <strain evidence="7">MHOM/IL/81/Friedlin</strain>
    </source>
</reference>
<reference evidence="6 7" key="2">
    <citation type="journal article" date="2011" name="Genome Res.">
        <title>Chromosome and gene copy number variation allow major structural change between species and strains of Leishmania.</title>
        <authorList>
            <person name="Rogers M.B."/>
            <person name="Hilley J.D."/>
            <person name="Dickens N.J."/>
            <person name="Wilkes J."/>
            <person name="Bates P.A."/>
            <person name="Depledge D.P."/>
            <person name="Harris D."/>
            <person name="Her Y."/>
            <person name="Herzyk P."/>
            <person name="Imamura H."/>
            <person name="Otto T.D."/>
            <person name="Sanders M."/>
            <person name="Seeger K."/>
            <person name="Dujardin J.C."/>
            <person name="Berriman M."/>
            <person name="Smith D.F."/>
            <person name="Hertz-Fowler C."/>
            <person name="Mottram J.C."/>
        </authorList>
    </citation>
    <scope>NUCLEOTIDE SEQUENCE [LARGE SCALE GENOMIC DNA]</scope>
    <source>
        <strain evidence="7">MHOM/IL/81/Friedlin</strain>
    </source>
</reference>
<dbReference type="HOGENOM" id="CLU_301783_0_0_1"/>
<dbReference type="Gene3D" id="1.10.510.10">
    <property type="entry name" value="Transferase(Phosphotransferase) domain 1"/>
    <property type="match status" value="1"/>
</dbReference>
<dbReference type="InterPro" id="IPR000719">
    <property type="entry name" value="Prot_kinase_dom"/>
</dbReference>
<feature type="compositionally biased region" description="Low complexity" evidence="4">
    <location>
        <begin position="947"/>
        <end position="959"/>
    </location>
</feature>
<dbReference type="CDD" id="cd14008">
    <property type="entry name" value="STKc_LKB1_CaMKK"/>
    <property type="match status" value="1"/>
</dbReference>
<dbReference type="VEuPathDB" id="TriTrypDB:LMJFC_110008100"/>
<feature type="compositionally biased region" description="Low complexity" evidence="4">
    <location>
        <begin position="198"/>
        <end position="210"/>
    </location>
</feature>
<feature type="region of interest" description="Disordered" evidence="4">
    <location>
        <begin position="892"/>
        <end position="962"/>
    </location>
</feature>
<keyword evidence="6" id="KW-0418">Kinase</keyword>
<dbReference type="SMART" id="SM00220">
    <property type="entry name" value="S_TKc"/>
    <property type="match status" value="1"/>
</dbReference>
<keyword evidence="2 3" id="KW-0067">ATP-binding</keyword>
<evidence type="ECO:0000313" key="6">
    <source>
        <dbReference type="EMBL" id="CAJ02439.1"/>
    </source>
</evidence>
<dbReference type="Proteomes" id="UP000000542">
    <property type="component" value="Chromosome 11"/>
</dbReference>
<feature type="region of interest" description="Disordered" evidence="4">
    <location>
        <begin position="764"/>
        <end position="804"/>
    </location>
</feature>
<dbReference type="InterPro" id="IPR017441">
    <property type="entry name" value="Protein_kinase_ATP_BS"/>
</dbReference>
<proteinExistence type="predicted"/>
<evidence type="ECO:0000313" key="7">
    <source>
        <dbReference type="Proteomes" id="UP000000542"/>
    </source>
</evidence>
<feature type="compositionally biased region" description="Polar residues" evidence="4">
    <location>
        <begin position="900"/>
        <end position="913"/>
    </location>
</feature>
<dbReference type="SUPFAM" id="SSF56112">
    <property type="entry name" value="Protein kinase-like (PK-like)"/>
    <property type="match status" value="1"/>
</dbReference>
<dbReference type="InterPro" id="IPR011009">
    <property type="entry name" value="Kinase-like_dom_sf"/>
</dbReference>
<dbReference type="EC" id="2.7.1.-" evidence="6"/>
<feature type="region of interest" description="Disordered" evidence="4">
    <location>
        <begin position="586"/>
        <end position="619"/>
    </location>
</feature>
<evidence type="ECO:0000259" key="5">
    <source>
        <dbReference type="PROSITE" id="PS50011"/>
    </source>
</evidence>
<dbReference type="PROSITE" id="PS50011">
    <property type="entry name" value="PROTEIN_KINASE_DOM"/>
    <property type="match status" value="1"/>
</dbReference>
<dbReference type="InterPro" id="IPR008271">
    <property type="entry name" value="Ser/Thr_kinase_AS"/>
</dbReference>
<dbReference type="KEGG" id="lma:LMJF_11_0250"/>
<dbReference type="VEuPathDB" id="TriTrypDB:LMJSD75_110007500"/>
<dbReference type="Gene3D" id="3.30.200.20">
    <property type="entry name" value="Phosphorylase Kinase, domain 1"/>
    <property type="match status" value="2"/>
</dbReference>
<dbReference type="PROSITE" id="PS00107">
    <property type="entry name" value="PROTEIN_KINASE_ATP"/>
    <property type="match status" value="1"/>
</dbReference>
<feature type="binding site" evidence="3">
    <location>
        <position position="545"/>
    </location>
    <ligand>
        <name>ATP</name>
        <dbReference type="ChEBI" id="CHEBI:30616"/>
    </ligand>
</feature>
<dbReference type="EMBL" id="FR796407">
    <property type="protein sequence ID" value="CAJ02439.1"/>
    <property type="molecule type" value="Genomic_DNA"/>
</dbReference>
<dbReference type="OMA" id="GENDAVW"/>
<keyword evidence="6" id="KW-0723">Serine/threonine-protein kinase</keyword>
<evidence type="ECO:0000256" key="4">
    <source>
        <dbReference type="SAM" id="MobiDB-lite"/>
    </source>
</evidence>
<dbReference type="InParanoid" id="Q4QH55"/>
<keyword evidence="1 3" id="KW-0547">Nucleotide-binding</keyword>
<dbReference type="AlphaFoldDB" id="Q4QH55"/>
<dbReference type="VEuPathDB" id="TriTrypDB:LmjF.11.0250"/>
<evidence type="ECO:0000256" key="1">
    <source>
        <dbReference type="ARBA" id="ARBA00022741"/>
    </source>
</evidence>
<feature type="region of interest" description="Disordered" evidence="4">
    <location>
        <begin position="181"/>
        <end position="237"/>
    </location>
</feature>
<accession>Q4QH55</accession>
<feature type="region of interest" description="Disordered" evidence="4">
    <location>
        <begin position="66"/>
        <end position="87"/>
    </location>
</feature>
<dbReference type="PROSITE" id="PS00108">
    <property type="entry name" value="PROTEIN_KINASE_ST"/>
    <property type="match status" value="1"/>
</dbReference>
<feature type="region of interest" description="Disordered" evidence="4">
    <location>
        <begin position="324"/>
        <end position="348"/>
    </location>
</feature>
<gene>
    <name evidence="6" type="ORF">LMJF_11_0250</name>
</gene>
<sequence length="990" mass="105353">MLGDGRTLENLHFAMSTSEAECNNSGSGTLEGRARASGGAGKFDKAMKMYQKSMAIRRRLTSMASSTTRFVGSRDDGGCGGGALNEESAAAQTSLSSLRGPMLRSSTQITRVAPASSIASFASPQHSRALPEMAFGVATGCEPTETASQPATTLGTGSSVETRSSMAAWMLHSHVPLPALNSARRLSNPPDVERKTAPSSSSPFSLAIPSRGRTKRGSDDRHKKVAAGGGENDAVWRKGSPTCSAHLDFPSLFSAERQHTAWRHNSGGASECFDVGIHRYADQLSTSTVDSPLLSPMPSFHQMLGRSYDVPALDAIFRGFSTGVDRRQQGRRSLRSPPSPTHTTMPVAAATSVPSVSTSLQLSSSLVSKMSVQPPVAAVTKQMPTASVSSSAATRAAAGVHAVPAGNDGFSYPAQAPTRKNRSSSYPADKAPPEASGRSTVEGGDGVHTSGSLALVKTMASAPNLKPNEAGLLPLGPSPLDESSTATTTTAQFYTTALLAKTFDGAQYLNDYILLHEIGSGSTGRVVLAFSTSMNKSVAIKIILKPKEKHRLQHRVSASTSTSVLGQHSGGGAFSGGRAAAALATTTPETMQNFKSSSSSTQRRSKHRQTPSTPFTTVADKTRNLQREDEVMKDLNHPNIVRLYEVINDPKANSLFLVLQYVDNGAVAQLDSTGRIRAPLQPWTVLPIAAQVSDGLVYLHEQHIVHRDIKPENILVNRDGHAFLADFGVAELMNAKAGQPTAATLAYQGTPLFMAPEIYAGIDDEDRDEDAERASGRRTRRRSSTDADESSSMTASPSCEEQRDSRAIDPFALDVWALGVTFYTLLIGHVPFTSMLQISQTVEKGVDIPASLPEQWRTVLRRTMEPRQELRISSAELCHMLHAMLAEQEAAEVRAGGRSRTASLSTRSQSATLGNRRKTSHQPCTGGRTARSASLAADAEEESMNLGSSRSSGDESGTSEYSQGVLSLSITSVDLNILQPTRTQKKQGLS</sequence>
<evidence type="ECO:0000256" key="3">
    <source>
        <dbReference type="PROSITE-ProRule" id="PRU10141"/>
    </source>
</evidence>
<dbReference type="GO" id="GO:0005524">
    <property type="term" value="F:ATP binding"/>
    <property type="evidence" value="ECO:0007669"/>
    <property type="project" value="UniProtKB-UniRule"/>
</dbReference>
<dbReference type="PANTHER" id="PTHR24346">
    <property type="entry name" value="MAP/MICROTUBULE AFFINITY-REGULATING KINASE"/>
    <property type="match status" value="1"/>
</dbReference>
<feature type="region of interest" description="Disordered" evidence="4">
    <location>
        <begin position="403"/>
        <end position="448"/>
    </location>
</feature>
<feature type="region of interest" description="Disordered" evidence="4">
    <location>
        <begin position="20"/>
        <end position="39"/>
    </location>
</feature>
<organism evidence="6 7">
    <name type="scientific">Leishmania major</name>
    <dbReference type="NCBI Taxonomy" id="5664"/>
    <lineage>
        <taxon>Eukaryota</taxon>
        <taxon>Discoba</taxon>
        <taxon>Euglenozoa</taxon>
        <taxon>Kinetoplastea</taxon>
        <taxon>Metakinetoplastina</taxon>
        <taxon>Trypanosomatida</taxon>
        <taxon>Trypanosomatidae</taxon>
        <taxon>Leishmaniinae</taxon>
        <taxon>Leishmania</taxon>
    </lineage>
</organism>
<dbReference type="GeneID" id="5649767"/>
<dbReference type="Pfam" id="PF00069">
    <property type="entry name" value="Pkinase"/>
    <property type="match status" value="1"/>
</dbReference>
<protein>
    <submittedName>
        <fullName evidence="6">Putative serine/threonine protein kinase</fullName>
        <ecNumber evidence="6">2.7.1.-</ecNumber>
    </submittedName>
</protein>
<keyword evidence="6" id="KW-0808">Transferase</keyword>
<dbReference type="GO" id="GO:0051726">
    <property type="term" value="P:regulation of cell cycle"/>
    <property type="evidence" value="ECO:0000318"/>
    <property type="project" value="GO_Central"/>
</dbReference>
<evidence type="ECO:0000256" key="2">
    <source>
        <dbReference type="ARBA" id="ARBA00022840"/>
    </source>
</evidence>
<name>Q4QH55_LEIMA</name>